<feature type="region of interest" description="Disordered" evidence="1">
    <location>
        <begin position="1"/>
        <end position="33"/>
    </location>
</feature>
<name>A0A4S2MTY1_9PEZI</name>
<feature type="region of interest" description="Disordered" evidence="1">
    <location>
        <begin position="738"/>
        <end position="763"/>
    </location>
</feature>
<protein>
    <submittedName>
        <fullName evidence="2">Uncharacterized protein</fullName>
    </submittedName>
</protein>
<dbReference type="EMBL" id="ML220128">
    <property type="protein sequence ID" value="TGZ79937.1"/>
    <property type="molecule type" value="Genomic_DNA"/>
</dbReference>
<dbReference type="InParanoid" id="A0A4S2MTY1"/>
<feature type="region of interest" description="Disordered" evidence="1">
    <location>
        <begin position="292"/>
        <end position="350"/>
    </location>
</feature>
<proteinExistence type="predicted"/>
<gene>
    <name evidence="2" type="ORF">EX30DRAFT_342016</name>
</gene>
<evidence type="ECO:0000256" key="1">
    <source>
        <dbReference type="SAM" id="MobiDB-lite"/>
    </source>
</evidence>
<evidence type="ECO:0000313" key="2">
    <source>
        <dbReference type="EMBL" id="TGZ79937.1"/>
    </source>
</evidence>
<feature type="compositionally biased region" description="Acidic residues" evidence="1">
    <location>
        <begin position="738"/>
        <end position="749"/>
    </location>
</feature>
<dbReference type="AlphaFoldDB" id="A0A4S2MTY1"/>
<evidence type="ECO:0000313" key="3">
    <source>
        <dbReference type="Proteomes" id="UP000298138"/>
    </source>
</evidence>
<organism evidence="2 3">
    <name type="scientific">Ascodesmis nigricans</name>
    <dbReference type="NCBI Taxonomy" id="341454"/>
    <lineage>
        <taxon>Eukaryota</taxon>
        <taxon>Fungi</taxon>
        <taxon>Dikarya</taxon>
        <taxon>Ascomycota</taxon>
        <taxon>Pezizomycotina</taxon>
        <taxon>Pezizomycetes</taxon>
        <taxon>Pezizales</taxon>
        <taxon>Ascodesmidaceae</taxon>
        <taxon>Ascodesmis</taxon>
    </lineage>
</organism>
<accession>A0A4S2MTY1</accession>
<dbReference type="Proteomes" id="UP000298138">
    <property type="component" value="Unassembled WGS sequence"/>
</dbReference>
<keyword evidence="3" id="KW-1185">Reference proteome</keyword>
<feature type="compositionally biased region" description="Basic residues" evidence="1">
    <location>
        <begin position="10"/>
        <end position="22"/>
    </location>
</feature>
<sequence>MKATPDHQARPCKPKSRGKKSSLKREQAQAKGRIQRPYVPWTLQHALPHGVPNPLHRVGEEIDRLHGKGAFKDVLLRFDQKTIHEEKIMACLTGHYPPGMSKEEKKEIRRLLDPNPILDSMMMAYPDQILLYTDKDQPHIENQRYMIGSEPRFYQLPVSGWKIRDGSPTDRVHVAAAATTIAEAGVDDQDHWPAKFGDWKEDQLQKLLVKLMGYIFPDPEFLPVILCRIPVSEEEGKNGLHLQEAEHLALRTASMAKDRPPEMGLREPQPIESESDEMEFFNPDQITAWMKREDARRQQQQQGPLAPPRLSASPWYTARQHRKAVFQSPVDQPAQETVEDAPSPASTSQPISYTKLVDTTIYEKWVPVPICITPNPQHFVEQRRKAFWRPPMPGFDGSAMPPSDTAEPEYSVEHLSEITNMLQENDLRCWQVVETTRMTYPFGDPNPQSMSSNFKKSSNGKETLHTYRTPRWHLIIAAPDFLRTHYNARPWKTMVNEFLEISGKIMHHATRGWSEDMKTQLPSMTDKARTEIAKQDLFLDRHPFHSFECTGETPIWKIRELEETAFVRPNDLQKLAWNIAKEVWDYRGDRRRGSFPVNIRETAADLSPEELHMMEEAHLFADFRAGHDESDNDAGLCYPDHTFNIVSRSYKWPRSRLAGKFGRQVVPKREHALSPQPWTPSNPLPPASYMARCDAEESYYFDNEHVSYTQPQPYLAAPVAATEHDVDVNKDDFLEDYEDEQSHDEEAEDGGNCTGGGPNLGLEEYGHGVDLAEARRQLANLRFLGLGRGE</sequence>
<reference evidence="2 3" key="1">
    <citation type="submission" date="2019-04" db="EMBL/GenBank/DDBJ databases">
        <title>Comparative genomics and transcriptomics to analyze fruiting body development in filamentous ascomycetes.</title>
        <authorList>
            <consortium name="DOE Joint Genome Institute"/>
            <person name="Lutkenhaus R."/>
            <person name="Traeger S."/>
            <person name="Breuer J."/>
            <person name="Kuo A."/>
            <person name="Lipzen A."/>
            <person name="Pangilinan J."/>
            <person name="Dilworth D."/>
            <person name="Sandor L."/>
            <person name="Poggeler S."/>
            <person name="Barry K."/>
            <person name="Grigoriev I.V."/>
            <person name="Nowrousian M."/>
        </authorList>
    </citation>
    <scope>NUCLEOTIDE SEQUENCE [LARGE SCALE GENOMIC DNA]</scope>
    <source>
        <strain evidence="2 3">CBS 389.68</strain>
    </source>
</reference>